<dbReference type="Pfam" id="PF00160">
    <property type="entry name" value="Pro_isomerase"/>
    <property type="match status" value="1"/>
</dbReference>
<sequence length="312" mass="33554">MRHFMRKYLLAGLAALVLPASAFGQDAEVPATPNGIVDAAPAADWVPIEQRDLLVMDLAPGPSGKVRRVVIQLIDAPYVQGWVGNIRALAAQHWYDGLAIVRTQDNYVVQWGDPDGEDPKKAKPLPEGLRIMTEDDYAVPAAGSEIDASTRLLRDAYASLAGFDHGWPVATDGKSVWPVHCYGSVGVGRDLSPDTGTGGELYAVIGQAPRQLDRNIAVVGRVIEGMEHLSALPRGTGPIGFYATPQERTPIVSVRTGEALTDLPRYEYLSTSSASFAAYLDKRANRSDAFYIHPAGGVDVCNVPVPARRAAR</sequence>
<dbReference type="InterPro" id="IPR029000">
    <property type="entry name" value="Cyclophilin-like_dom_sf"/>
</dbReference>
<comment type="caution">
    <text evidence="6">The sequence shown here is derived from an EMBL/GenBank/DDBJ whole genome shotgun (WGS) entry which is preliminary data.</text>
</comment>
<dbReference type="AlphaFoldDB" id="G6E9I3"/>
<keyword evidence="2" id="KW-0697">Rotamase</keyword>
<evidence type="ECO:0000256" key="1">
    <source>
        <dbReference type="ARBA" id="ARBA00013194"/>
    </source>
</evidence>
<keyword evidence="7" id="KW-1185">Reference proteome</keyword>
<organism evidence="6 7">
    <name type="scientific">Novosphingobium pentaromativorans US6-1</name>
    <dbReference type="NCBI Taxonomy" id="1088721"/>
    <lineage>
        <taxon>Bacteria</taxon>
        <taxon>Pseudomonadati</taxon>
        <taxon>Pseudomonadota</taxon>
        <taxon>Alphaproteobacteria</taxon>
        <taxon>Sphingomonadales</taxon>
        <taxon>Sphingomonadaceae</taxon>
        <taxon>Novosphingobium</taxon>
    </lineage>
</organism>
<accession>G6E9I3</accession>
<dbReference type="eggNOG" id="COG0652">
    <property type="taxonomic scope" value="Bacteria"/>
</dbReference>
<dbReference type="Proteomes" id="UP000004030">
    <property type="component" value="Unassembled WGS sequence"/>
</dbReference>
<evidence type="ECO:0000256" key="2">
    <source>
        <dbReference type="ARBA" id="ARBA00023110"/>
    </source>
</evidence>
<dbReference type="GO" id="GO:0003755">
    <property type="term" value="F:peptidyl-prolyl cis-trans isomerase activity"/>
    <property type="evidence" value="ECO:0007669"/>
    <property type="project" value="UniProtKB-KW"/>
</dbReference>
<dbReference type="EMBL" id="AGFM01000011">
    <property type="protein sequence ID" value="EHJ62000.1"/>
    <property type="molecule type" value="Genomic_DNA"/>
</dbReference>
<dbReference type="EC" id="5.2.1.8" evidence="1"/>
<keyword evidence="4" id="KW-0732">Signal</keyword>
<feature type="domain" description="PPIase cyclophilin-type" evidence="5">
    <location>
        <begin position="83"/>
        <end position="253"/>
    </location>
</feature>
<dbReference type="InterPro" id="IPR002130">
    <property type="entry name" value="Cyclophilin-type_PPIase_dom"/>
</dbReference>
<dbReference type="KEGG" id="npn:JI59_15085"/>
<dbReference type="PANTHER" id="PTHR43246">
    <property type="entry name" value="PEPTIDYL-PROLYL CIS-TRANS ISOMERASE CYP38, CHLOROPLASTIC"/>
    <property type="match status" value="1"/>
</dbReference>
<dbReference type="SUPFAM" id="SSF50891">
    <property type="entry name" value="Cyclophilin-like"/>
    <property type="match status" value="1"/>
</dbReference>
<protein>
    <recommendedName>
        <fullName evidence="1">peptidylprolyl isomerase</fullName>
        <ecNumber evidence="1">5.2.1.8</ecNumber>
    </recommendedName>
</protein>
<dbReference type="InterPro" id="IPR044665">
    <property type="entry name" value="E_coli_cyclophilin_A-like"/>
</dbReference>
<gene>
    <name evidence="6" type="ORF">NSU_1004</name>
</gene>
<keyword evidence="3 6" id="KW-0413">Isomerase</keyword>
<evidence type="ECO:0000256" key="4">
    <source>
        <dbReference type="SAM" id="SignalP"/>
    </source>
</evidence>
<evidence type="ECO:0000313" key="7">
    <source>
        <dbReference type="Proteomes" id="UP000004030"/>
    </source>
</evidence>
<evidence type="ECO:0000256" key="3">
    <source>
        <dbReference type="ARBA" id="ARBA00023235"/>
    </source>
</evidence>
<dbReference type="Gene3D" id="2.40.100.10">
    <property type="entry name" value="Cyclophilin-like"/>
    <property type="match status" value="1"/>
</dbReference>
<evidence type="ECO:0000313" key="6">
    <source>
        <dbReference type="EMBL" id="EHJ62000.1"/>
    </source>
</evidence>
<proteinExistence type="predicted"/>
<feature type="chain" id="PRO_5003488133" description="peptidylprolyl isomerase" evidence="4">
    <location>
        <begin position="25"/>
        <end position="312"/>
    </location>
</feature>
<feature type="signal peptide" evidence="4">
    <location>
        <begin position="1"/>
        <end position="24"/>
    </location>
</feature>
<name>G6E9I3_9SPHN</name>
<dbReference type="PATRIC" id="fig|1088721.3.peg.992"/>
<reference evidence="6 7" key="1">
    <citation type="journal article" date="2012" name="J. Bacteriol.">
        <title>Genome sequence of benzo(a)pyrene-degrading bacterium Novosphingobium pentaromativorans US6-1.</title>
        <authorList>
            <person name="Luo Y.R."/>
            <person name="Kang S.G."/>
            <person name="Kim S.J."/>
            <person name="Kim M.R."/>
            <person name="Li N."/>
            <person name="Lee J.H."/>
            <person name="Kwon K.K."/>
        </authorList>
    </citation>
    <scope>NUCLEOTIDE SEQUENCE [LARGE SCALE GENOMIC DNA]</scope>
    <source>
        <strain evidence="6 7">US6-1</strain>
    </source>
</reference>
<evidence type="ECO:0000259" key="5">
    <source>
        <dbReference type="Pfam" id="PF00160"/>
    </source>
</evidence>
<dbReference type="STRING" id="1088721.JI59_15085"/>